<keyword evidence="1" id="KW-0472">Membrane</keyword>
<accession>A0A0G0P2R8</accession>
<organism evidence="2 3">
    <name type="scientific">Candidatus Woesebacteria bacterium GW2011_GWB1_39_10</name>
    <dbReference type="NCBI Taxonomy" id="1618572"/>
    <lineage>
        <taxon>Bacteria</taxon>
        <taxon>Candidatus Woeseibacteriota</taxon>
    </lineage>
</organism>
<dbReference type="SUPFAM" id="SSF54523">
    <property type="entry name" value="Pili subunits"/>
    <property type="match status" value="1"/>
</dbReference>
<dbReference type="InterPro" id="IPR045584">
    <property type="entry name" value="Pilin-like"/>
</dbReference>
<dbReference type="Gene3D" id="3.30.700.10">
    <property type="entry name" value="Glycoprotein, Type 4 Pilin"/>
    <property type="match status" value="1"/>
</dbReference>
<keyword evidence="1" id="KW-1133">Transmembrane helix</keyword>
<feature type="transmembrane region" description="Helical" evidence="1">
    <location>
        <begin position="15"/>
        <end position="36"/>
    </location>
</feature>
<dbReference type="STRING" id="1618572.UT17_C0002G0067"/>
<dbReference type="AlphaFoldDB" id="A0A0G0P2R8"/>
<evidence type="ECO:0000313" key="2">
    <source>
        <dbReference type="EMBL" id="KKQ92404.1"/>
    </source>
</evidence>
<dbReference type="Proteomes" id="UP000034774">
    <property type="component" value="Unassembled WGS sequence"/>
</dbReference>
<dbReference type="NCBIfam" id="TIGR02532">
    <property type="entry name" value="IV_pilin_GFxxxE"/>
    <property type="match status" value="1"/>
</dbReference>
<evidence type="ECO:0000313" key="3">
    <source>
        <dbReference type="Proteomes" id="UP000034774"/>
    </source>
</evidence>
<evidence type="ECO:0000256" key="1">
    <source>
        <dbReference type="SAM" id="Phobius"/>
    </source>
</evidence>
<comment type="caution">
    <text evidence="2">The sequence shown here is derived from an EMBL/GenBank/DDBJ whole genome shotgun (WGS) entry which is preliminary data.</text>
</comment>
<dbReference type="EMBL" id="LBVU01000002">
    <property type="protein sequence ID" value="KKQ92404.1"/>
    <property type="molecule type" value="Genomic_DNA"/>
</dbReference>
<protein>
    <submittedName>
        <fullName evidence="2">Type II secretory pathway protein LspH</fullName>
    </submittedName>
</protein>
<name>A0A0G0P2R8_9BACT</name>
<keyword evidence="1" id="KW-0812">Transmembrane</keyword>
<reference evidence="2 3" key="1">
    <citation type="journal article" date="2015" name="Nature">
        <title>rRNA introns, odd ribosomes, and small enigmatic genomes across a large radiation of phyla.</title>
        <authorList>
            <person name="Brown C.T."/>
            <person name="Hug L.A."/>
            <person name="Thomas B.C."/>
            <person name="Sharon I."/>
            <person name="Castelle C.J."/>
            <person name="Singh A."/>
            <person name="Wilkins M.J."/>
            <person name="Williams K.H."/>
            <person name="Banfield J.F."/>
        </authorList>
    </citation>
    <scope>NUCLEOTIDE SEQUENCE [LARGE SCALE GENOMIC DNA]</scope>
</reference>
<gene>
    <name evidence="2" type="ORF">UT17_C0002G0067</name>
</gene>
<dbReference type="InterPro" id="IPR012902">
    <property type="entry name" value="N_methyl_site"/>
</dbReference>
<sequence>MSAQYTKYNIQNTSAYTLIEILVGLTIIGMLFGFGFTSFRDFSRRQAVGGVGKLVVGDLRLAQEQALSGQKPIDAKCDPPNNLSGFTFTVSSSSQYLVAANCSGGPVTVKTVNMPDGIILSTPSPNPIEFKVLGHGTNLVSGATAVVTISQVGINNTLDVIVSSSGEIK</sequence>
<proteinExistence type="predicted"/>